<dbReference type="OrthoDB" id="9800077at2"/>
<proteinExistence type="inferred from homology"/>
<dbReference type="Proteomes" id="UP000182737">
    <property type="component" value="Unassembled WGS sequence"/>
</dbReference>
<organism evidence="11 12">
    <name type="scientific">Treponema bryantii</name>
    <dbReference type="NCBI Taxonomy" id="163"/>
    <lineage>
        <taxon>Bacteria</taxon>
        <taxon>Pseudomonadati</taxon>
        <taxon>Spirochaetota</taxon>
        <taxon>Spirochaetia</taxon>
        <taxon>Spirochaetales</taxon>
        <taxon>Treponemataceae</taxon>
        <taxon>Treponema</taxon>
    </lineage>
</organism>
<comment type="similarity">
    <text evidence="3">Belongs to the Nudix hydrolase family. NudC subfamily.</text>
</comment>
<evidence type="ECO:0000256" key="7">
    <source>
        <dbReference type="ARBA" id="ARBA00022842"/>
    </source>
</evidence>
<keyword evidence="12" id="KW-1185">Reference proteome</keyword>
<evidence type="ECO:0000259" key="10">
    <source>
        <dbReference type="PROSITE" id="PS51462"/>
    </source>
</evidence>
<keyword evidence="5" id="KW-0479">Metal-binding</keyword>
<evidence type="ECO:0000256" key="1">
    <source>
        <dbReference type="ARBA" id="ARBA00001946"/>
    </source>
</evidence>
<evidence type="ECO:0000256" key="6">
    <source>
        <dbReference type="ARBA" id="ARBA00022801"/>
    </source>
</evidence>
<dbReference type="PANTHER" id="PTHR42904">
    <property type="entry name" value="NUDIX HYDROLASE, NUDC SUBFAMILY"/>
    <property type="match status" value="1"/>
</dbReference>
<dbReference type="InterPro" id="IPR000086">
    <property type="entry name" value="NUDIX_hydrolase_dom"/>
</dbReference>
<dbReference type="InterPro" id="IPR020084">
    <property type="entry name" value="NUDIX_hydrolase_CS"/>
</dbReference>
<dbReference type="InterPro" id="IPR015797">
    <property type="entry name" value="NUDIX_hydrolase-like_dom_sf"/>
</dbReference>
<dbReference type="Pfam" id="PF00293">
    <property type="entry name" value="NUDIX"/>
    <property type="match status" value="1"/>
</dbReference>
<keyword evidence="7" id="KW-0460">Magnesium</keyword>
<dbReference type="GO" id="GO:0046872">
    <property type="term" value="F:metal ion binding"/>
    <property type="evidence" value="ECO:0007669"/>
    <property type="project" value="UniProtKB-KW"/>
</dbReference>
<reference evidence="12" key="1">
    <citation type="submission" date="2016-10" db="EMBL/GenBank/DDBJ databases">
        <authorList>
            <person name="Varghese N."/>
            <person name="Submissions S."/>
        </authorList>
    </citation>
    <scope>NUCLEOTIDE SEQUENCE [LARGE SCALE GENOMIC DNA]</scope>
    <source>
        <strain evidence="12">XBD1002</strain>
    </source>
</reference>
<comment type="cofactor">
    <cofactor evidence="2">
        <name>Zn(2+)</name>
        <dbReference type="ChEBI" id="CHEBI:29105"/>
    </cofactor>
</comment>
<dbReference type="SUPFAM" id="SSF55811">
    <property type="entry name" value="Nudix"/>
    <property type="match status" value="1"/>
</dbReference>
<dbReference type="PROSITE" id="PS00893">
    <property type="entry name" value="NUDIX_BOX"/>
    <property type="match status" value="1"/>
</dbReference>
<comment type="catalytic activity">
    <reaction evidence="9">
        <text>a 5'-end NAD(+)-phospho-ribonucleoside in mRNA + H2O = a 5'-end phospho-adenosine-phospho-ribonucleoside in mRNA + beta-nicotinamide D-ribonucleotide + 2 H(+)</text>
        <dbReference type="Rhea" id="RHEA:60876"/>
        <dbReference type="Rhea" id="RHEA-COMP:15698"/>
        <dbReference type="Rhea" id="RHEA-COMP:15719"/>
        <dbReference type="ChEBI" id="CHEBI:14649"/>
        <dbReference type="ChEBI" id="CHEBI:15377"/>
        <dbReference type="ChEBI" id="CHEBI:15378"/>
        <dbReference type="ChEBI" id="CHEBI:144029"/>
        <dbReference type="ChEBI" id="CHEBI:144051"/>
    </reaction>
    <physiologicalReaction direction="left-to-right" evidence="9">
        <dbReference type="Rhea" id="RHEA:60877"/>
    </physiologicalReaction>
</comment>
<sequence>MHFTYCPHCGTKLTGKEIGDEGIIPYCENCKIPLWDMFTTSIITAVVNECGEIALLKQNYVSTTKYVCVAGIMKIGESAEDTVVREVKEEIGQDVKSLQFIKSYPYEKRGMLMLGYKANVSKQSLKLSGEVDSAQWVKLGEALSLLREGSIGWQLVKTISEEKK</sequence>
<evidence type="ECO:0000256" key="4">
    <source>
        <dbReference type="ARBA" id="ARBA00012381"/>
    </source>
</evidence>
<evidence type="ECO:0000256" key="2">
    <source>
        <dbReference type="ARBA" id="ARBA00001947"/>
    </source>
</evidence>
<dbReference type="GO" id="GO:0006742">
    <property type="term" value="P:NADP+ catabolic process"/>
    <property type="evidence" value="ECO:0007669"/>
    <property type="project" value="TreeGrafter"/>
</dbReference>
<dbReference type="GO" id="GO:0035529">
    <property type="term" value="F:NADH pyrophosphatase activity"/>
    <property type="evidence" value="ECO:0007669"/>
    <property type="project" value="TreeGrafter"/>
</dbReference>
<feature type="domain" description="Nudix hydrolase" evidence="10">
    <location>
        <begin position="37"/>
        <end position="159"/>
    </location>
</feature>
<evidence type="ECO:0000256" key="5">
    <source>
        <dbReference type="ARBA" id="ARBA00022723"/>
    </source>
</evidence>
<evidence type="ECO:0000256" key="3">
    <source>
        <dbReference type="ARBA" id="ARBA00009595"/>
    </source>
</evidence>
<name>A0A1I3I968_9SPIR</name>
<dbReference type="Gene3D" id="3.90.79.10">
    <property type="entry name" value="Nucleoside Triphosphate Pyrophosphohydrolase"/>
    <property type="match status" value="1"/>
</dbReference>
<dbReference type="GO" id="GO:0019677">
    <property type="term" value="P:NAD+ catabolic process"/>
    <property type="evidence" value="ECO:0007669"/>
    <property type="project" value="TreeGrafter"/>
</dbReference>
<evidence type="ECO:0000313" key="12">
    <source>
        <dbReference type="Proteomes" id="UP000182737"/>
    </source>
</evidence>
<dbReference type="GO" id="GO:0005829">
    <property type="term" value="C:cytosol"/>
    <property type="evidence" value="ECO:0007669"/>
    <property type="project" value="TreeGrafter"/>
</dbReference>
<dbReference type="InterPro" id="IPR050241">
    <property type="entry name" value="NAD-cap_RNA_hydrolase_NudC"/>
</dbReference>
<dbReference type="PROSITE" id="PS51462">
    <property type="entry name" value="NUDIX"/>
    <property type="match status" value="1"/>
</dbReference>
<comment type="cofactor">
    <cofactor evidence="1">
        <name>Mg(2+)</name>
        <dbReference type="ChEBI" id="CHEBI:18420"/>
    </cofactor>
</comment>
<dbReference type="EC" id="3.6.1.22" evidence="4"/>
<protein>
    <recommendedName>
        <fullName evidence="4">NAD(+) diphosphatase</fullName>
        <ecNumber evidence="4">3.6.1.22</ecNumber>
    </recommendedName>
</protein>
<dbReference type="CDD" id="cd03429">
    <property type="entry name" value="NUDIX_NADH_pyrophosphatase_Nudt13"/>
    <property type="match status" value="1"/>
</dbReference>
<evidence type="ECO:0000256" key="8">
    <source>
        <dbReference type="ARBA" id="ARBA00023027"/>
    </source>
</evidence>
<dbReference type="RefSeq" id="WP_074930004.1">
    <property type="nucleotide sequence ID" value="NZ_FORI01000001.1"/>
</dbReference>
<evidence type="ECO:0000256" key="9">
    <source>
        <dbReference type="ARBA" id="ARBA00023679"/>
    </source>
</evidence>
<gene>
    <name evidence="11" type="ORF">SAMN04487775_101421</name>
</gene>
<evidence type="ECO:0000313" key="11">
    <source>
        <dbReference type="EMBL" id="SFI44544.1"/>
    </source>
</evidence>
<dbReference type="InterPro" id="IPR049734">
    <property type="entry name" value="NudC-like_C"/>
</dbReference>
<keyword evidence="6" id="KW-0378">Hydrolase</keyword>
<accession>A0A1I3I968</accession>
<dbReference type="EMBL" id="FORI01000001">
    <property type="protein sequence ID" value="SFI44544.1"/>
    <property type="molecule type" value="Genomic_DNA"/>
</dbReference>
<keyword evidence="8" id="KW-0520">NAD</keyword>
<dbReference type="AlphaFoldDB" id="A0A1I3I968"/>
<dbReference type="PANTHER" id="PTHR42904:SF6">
    <property type="entry name" value="NAD-CAPPED RNA HYDROLASE NUDT12"/>
    <property type="match status" value="1"/>
</dbReference>